<proteinExistence type="predicted"/>
<evidence type="ECO:0000259" key="1">
    <source>
        <dbReference type="Pfam" id="PF01408"/>
    </source>
</evidence>
<keyword evidence="4" id="KW-1185">Reference proteome</keyword>
<dbReference type="InterPro" id="IPR055170">
    <property type="entry name" value="GFO_IDH_MocA-like_dom"/>
</dbReference>
<dbReference type="SUPFAM" id="SSF51735">
    <property type="entry name" value="NAD(P)-binding Rossmann-fold domains"/>
    <property type="match status" value="1"/>
</dbReference>
<dbReference type="Pfam" id="PF22725">
    <property type="entry name" value="GFO_IDH_MocA_C3"/>
    <property type="match status" value="1"/>
</dbReference>
<reference evidence="3 4" key="1">
    <citation type="submission" date="2021-03" db="EMBL/GenBank/DDBJ databases">
        <title>Genomic Encyclopedia of Type Strains, Phase IV (KMG-IV): sequencing the most valuable type-strain genomes for metagenomic binning, comparative biology and taxonomic classification.</title>
        <authorList>
            <person name="Goeker M."/>
        </authorList>
    </citation>
    <scope>NUCLEOTIDE SEQUENCE [LARGE SCALE GENOMIC DNA]</scope>
    <source>
        <strain evidence="3 4">DSM 26048</strain>
    </source>
</reference>
<dbReference type="InterPro" id="IPR036291">
    <property type="entry name" value="NAD(P)-bd_dom_sf"/>
</dbReference>
<comment type="caution">
    <text evidence="3">The sequence shown here is derived from an EMBL/GenBank/DDBJ whole genome shotgun (WGS) entry which is preliminary data.</text>
</comment>
<feature type="domain" description="Gfo/Idh/MocA-like oxidoreductase N-terminal" evidence="1">
    <location>
        <begin position="3"/>
        <end position="116"/>
    </location>
</feature>
<dbReference type="Pfam" id="PF01408">
    <property type="entry name" value="GFO_IDH_MocA"/>
    <property type="match status" value="1"/>
</dbReference>
<name>A0ABS4IT63_9BACL</name>
<dbReference type="EMBL" id="JAGGLB010000006">
    <property type="protein sequence ID" value="MBP1990759.1"/>
    <property type="molecule type" value="Genomic_DNA"/>
</dbReference>
<dbReference type="RefSeq" id="WP_209971523.1">
    <property type="nucleotide sequence ID" value="NZ_JAGGLB010000006.1"/>
</dbReference>
<evidence type="ECO:0000259" key="2">
    <source>
        <dbReference type="Pfam" id="PF22725"/>
    </source>
</evidence>
<dbReference type="SUPFAM" id="SSF55347">
    <property type="entry name" value="Glyceraldehyde-3-phosphate dehydrogenase-like, C-terminal domain"/>
    <property type="match status" value="1"/>
</dbReference>
<organism evidence="3 4">
    <name type="scientific">Paenibacillus eucommiae</name>
    <dbReference type="NCBI Taxonomy" id="1355755"/>
    <lineage>
        <taxon>Bacteria</taxon>
        <taxon>Bacillati</taxon>
        <taxon>Bacillota</taxon>
        <taxon>Bacilli</taxon>
        <taxon>Bacillales</taxon>
        <taxon>Paenibacillaceae</taxon>
        <taxon>Paenibacillus</taxon>
    </lineage>
</organism>
<dbReference type="Proteomes" id="UP001519287">
    <property type="component" value="Unassembled WGS sequence"/>
</dbReference>
<dbReference type="InterPro" id="IPR000683">
    <property type="entry name" value="Gfo/Idh/MocA-like_OxRdtase_N"/>
</dbReference>
<protein>
    <submittedName>
        <fullName evidence="3">Dehydrogenase</fullName>
    </submittedName>
</protein>
<evidence type="ECO:0000313" key="3">
    <source>
        <dbReference type="EMBL" id="MBP1990759.1"/>
    </source>
</evidence>
<dbReference type="PANTHER" id="PTHR43249">
    <property type="entry name" value="UDP-N-ACETYL-2-AMINO-2-DEOXY-D-GLUCURONATE OXIDASE"/>
    <property type="match status" value="1"/>
</dbReference>
<dbReference type="PANTHER" id="PTHR43249:SF1">
    <property type="entry name" value="D-GLUCOSIDE 3-DEHYDROGENASE"/>
    <property type="match status" value="1"/>
</dbReference>
<dbReference type="Gene3D" id="3.40.50.720">
    <property type="entry name" value="NAD(P)-binding Rossmann-like Domain"/>
    <property type="match status" value="1"/>
</dbReference>
<accession>A0ABS4IT63</accession>
<feature type="domain" description="GFO/IDH/MocA-like oxidoreductase" evidence="2">
    <location>
        <begin position="141"/>
        <end position="244"/>
    </location>
</feature>
<sequence length="323" mass="35493">MSVRIGFIGVGGMAKYHIQTLKGIENANIVSVYDVNLEAAVQAAESVGASVKDSADELLDSAAIDAVFICTPQFARGELEETAARRGIHMFVEKPLGLDMNIVQKKAQIIHDSGVINASGYCLRYLDTVRKAKAYLQGRSIHMVQANRYGTNHPAKWWRTLEQSGGHLVDAVTHQVDMIRFVAGEFREVYAKFGRTNIQFQYPDATIYDAGSISFSMDSGAVGSITESCISPYHADAEVKIFGRDFFVHLSNNGTTLSIMDEEQKITETSEIDFYQEQNKTFVNAVASGVQDQILCSFAEGVKTLAVSLAANQSEEEQKKIVL</sequence>
<evidence type="ECO:0000313" key="4">
    <source>
        <dbReference type="Proteomes" id="UP001519287"/>
    </source>
</evidence>
<dbReference type="InterPro" id="IPR052515">
    <property type="entry name" value="Gfo/Idh/MocA_Oxidoreductase"/>
</dbReference>
<gene>
    <name evidence="3" type="ORF">J2Z66_002365</name>
</gene>
<dbReference type="Gene3D" id="3.30.360.10">
    <property type="entry name" value="Dihydrodipicolinate Reductase, domain 2"/>
    <property type="match status" value="1"/>
</dbReference>